<comment type="similarity">
    <text evidence="10">Belongs to the protein kinase superfamily.</text>
</comment>
<dbReference type="Pfam" id="PF00069">
    <property type="entry name" value="Pkinase"/>
    <property type="match status" value="1"/>
</dbReference>
<dbReference type="SUPFAM" id="SSF56112">
    <property type="entry name" value="Protein kinase-like (PK-like)"/>
    <property type="match status" value="1"/>
</dbReference>
<evidence type="ECO:0000256" key="11">
    <source>
        <dbReference type="SAM" id="Phobius"/>
    </source>
</evidence>
<evidence type="ECO:0000256" key="8">
    <source>
        <dbReference type="PIRSR" id="PIRSR630616-3"/>
    </source>
</evidence>
<sequence>MAGTDKLSSQSTTAAKVETHRAFVSTYLLMKEIGQGSFSIVHRAVNRRTGIVCAVKCCESSQALRQEEQLLHSLSHPNVVSLEGVYERDKNVHYVVMDYMKDGDLCDLLIQEQHLPESTARGIIRQVAEALAYLHGRCVLHRDIKPENILIHGDMVKIADFGLAKQLVQQTAMLTHGCGTLEYAAPEVLCSRPYGLKSDVFSLGIVLYVLLFGAFPFSIDSTAALQRIHHFPKRVDVRNMRCLDDQPNVHWQTVSPLAQDVLQKMLKTSDLERISAQDLLDHPWFTGADTNMLASVNSNLKASELSRVEDCEAMGFAELLSRGFPVVKHGHERSTTRTTSLSLNFVDLCVSWTARKNPMPTGAATDSNGNATGCRTKQRRTIPLREINEIREGHSARAFSPFESVSPVIPSELCLSIICARRTLDLQVEYQSQRDFLVRGLRRLLAFET</sequence>
<keyword evidence="14" id="KW-1185">Reference proteome</keyword>
<evidence type="ECO:0000256" key="2">
    <source>
        <dbReference type="ARBA" id="ARBA00022679"/>
    </source>
</evidence>
<keyword evidence="11" id="KW-0472">Membrane</keyword>
<dbReference type="EMBL" id="CANTFL010000393">
    <property type="protein sequence ID" value="CAI5721912.1"/>
    <property type="molecule type" value="Genomic_DNA"/>
</dbReference>
<dbReference type="Gene3D" id="2.30.29.30">
    <property type="entry name" value="Pleckstrin-homology domain (PH domain)/Phosphotyrosine-binding domain (PTB)"/>
    <property type="match status" value="1"/>
</dbReference>
<comment type="caution">
    <text evidence="13">The sequence shown here is derived from an EMBL/GenBank/DDBJ whole genome shotgun (WGS) entry which is preliminary data.</text>
</comment>
<keyword evidence="3 7" id="KW-0547">Nucleotide-binding</keyword>
<accession>A0AAV0TH93</accession>
<feature type="cross-link" description="Glycyl lysine isopeptide (Lys-Gly) (interchain with G-Cter in SUMO2)" evidence="8">
    <location>
        <position position="145"/>
    </location>
</feature>
<proteinExistence type="inferred from homology"/>
<feature type="active site" description="Proton acceptor" evidence="6">
    <location>
        <position position="143"/>
    </location>
</feature>
<dbReference type="AlphaFoldDB" id="A0AAV0TH93"/>
<evidence type="ECO:0000313" key="14">
    <source>
        <dbReference type="Proteomes" id="UP001162031"/>
    </source>
</evidence>
<dbReference type="Proteomes" id="UP001162031">
    <property type="component" value="Unassembled WGS sequence"/>
</dbReference>
<dbReference type="InterPro" id="IPR008271">
    <property type="entry name" value="Ser/Thr_kinase_AS"/>
</dbReference>
<dbReference type="PROSITE" id="PS50011">
    <property type="entry name" value="PROTEIN_KINASE_DOM"/>
    <property type="match status" value="1"/>
</dbReference>
<dbReference type="PROSITE" id="PS00107">
    <property type="entry name" value="PROTEIN_KINASE_ATP"/>
    <property type="match status" value="1"/>
</dbReference>
<keyword evidence="5 7" id="KW-0067">ATP-binding</keyword>
<dbReference type="SUPFAM" id="SSF50729">
    <property type="entry name" value="PH domain-like"/>
    <property type="match status" value="1"/>
</dbReference>
<keyword evidence="11" id="KW-0812">Transmembrane</keyword>
<dbReference type="PANTHER" id="PTHR24350">
    <property type="entry name" value="SERINE/THREONINE-PROTEIN KINASE IAL-RELATED"/>
    <property type="match status" value="1"/>
</dbReference>
<feature type="transmembrane region" description="Helical" evidence="11">
    <location>
        <begin position="200"/>
        <end position="219"/>
    </location>
</feature>
<feature type="binding site" evidence="7 9">
    <location>
        <position position="56"/>
    </location>
    <ligand>
        <name>ATP</name>
        <dbReference type="ChEBI" id="CHEBI:30616"/>
    </ligand>
</feature>
<dbReference type="InterPro" id="IPR011993">
    <property type="entry name" value="PH-like_dom_sf"/>
</dbReference>
<dbReference type="InterPro" id="IPR017441">
    <property type="entry name" value="Protein_kinase_ATP_BS"/>
</dbReference>
<evidence type="ECO:0000256" key="3">
    <source>
        <dbReference type="ARBA" id="ARBA00022741"/>
    </source>
</evidence>
<dbReference type="GO" id="GO:0004674">
    <property type="term" value="F:protein serine/threonine kinase activity"/>
    <property type="evidence" value="ECO:0007669"/>
    <property type="project" value="UniProtKB-KW"/>
</dbReference>
<protein>
    <recommendedName>
        <fullName evidence="12">Protein kinase domain-containing protein</fullName>
    </recommendedName>
</protein>
<evidence type="ECO:0000259" key="12">
    <source>
        <dbReference type="PROSITE" id="PS50011"/>
    </source>
</evidence>
<dbReference type="InterPro" id="IPR030616">
    <property type="entry name" value="Aur-like"/>
</dbReference>
<evidence type="ECO:0000313" key="13">
    <source>
        <dbReference type="EMBL" id="CAI5721912.1"/>
    </source>
</evidence>
<dbReference type="SMART" id="SM00220">
    <property type="entry name" value="S_TKc"/>
    <property type="match status" value="1"/>
</dbReference>
<evidence type="ECO:0000256" key="7">
    <source>
        <dbReference type="PIRSR" id="PIRSR630616-2"/>
    </source>
</evidence>
<organism evidence="13 14">
    <name type="scientific">Hyaloperonospora brassicae</name>
    <name type="common">Brassica downy mildew</name>
    <name type="synonym">Peronospora brassicae</name>
    <dbReference type="NCBI Taxonomy" id="162125"/>
    <lineage>
        <taxon>Eukaryota</taxon>
        <taxon>Sar</taxon>
        <taxon>Stramenopiles</taxon>
        <taxon>Oomycota</taxon>
        <taxon>Peronosporomycetes</taxon>
        <taxon>Peronosporales</taxon>
        <taxon>Peronosporaceae</taxon>
        <taxon>Hyaloperonospora</taxon>
    </lineage>
</organism>
<evidence type="ECO:0000256" key="10">
    <source>
        <dbReference type="RuleBase" id="RU000304"/>
    </source>
</evidence>
<dbReference type="InterPro" id="IPR000719">
    <property type="entry name" value="Prot_kinase_dom"/>
</dbReference>
<dbReference type="Gene3D" id="1.10.510.10">
    <property type="entry name" value="Transferase(Phosphotransferase) domain 1"/>
    <property type="match status" value="1"/>
</dbReference>
<dbReference type="PROSITE" id="PS00108">
    <property type="entry name" value="PROTEIN_KINASE_ST"/>
    <property type="match status" value="1"/>
</dbReference>
<keyword evidence="4" id="KW-0418">Kinase</keyword>
<keyword evidence="1 10" id="KW-0723">Serine/threonine-protein kinase</keyword>
<feature type="domain" description="Protein kinase" evidence="12">
    <location>
        <begin position="27"/>
        <end position="285"/>
    </location>
</feature>
<dbReference type="InterPro" id="IPR011009">
    <property type="entry name" value="Kinase-like_dom_sf"/>
</dbReference>
<evidence type="ECO:0000256" key="4">
    <source>
        <dbReference type="ARBA" id="ARBA00022777"/>
    </source>
</evidence>
<evidence type="ECO:0000256" key="1">
    <source>
        <dbReference type="ARBA" id="ARBA00022527"/>
    </source>
</evidence>
<dbReference type="GO" id="GO:0005524">
    <property type="term" value="F:ATP binding"/>
    <property type="evidence" value="ECO:0007669"/>
    <property type="project" value="UniProtKB-UniRule"/>
</dbReference>
<evidence type="ECO:0000256" key="5">
    <source>
        <dbReference type="ARBA" id="ARBA00022840"/>
    </source>
</evidence>
<evidence type="ECO:0000256" key="6">
    <source>
        <dbReference type="PIRSR" id="PIRSR630616-1"/>
    </source>
</evidence>
<feature type="binding site" evidence="7">
    <location>
        <position position="160"/>
    </location>
    <ligand>
        <name>ATP</name>
        <dbReference type="ChEBI" id="CHEBI:30616"/>
    </ligand>
</feature>
<evidence type="ECO:0000256" key="9">
    <source>
        <dbReference type="PROSITE-ProRule" id="PRU10141"/>
    </source>
</evidence>
<keyword evidence="11" id="KW-1133">Transmembrane helix</keyword>
<dbReference type="FunFam" id="1.10.510.10:FF:000571">
    <property type="entry name" value="Maternal embryonic leucine zipper kinase"/>
    <property type="match status" value="1"/>
</dbReference>
<keyword evidence="2" id="KW-0808">Transferase</keyword>
<feature type="binding site" evidence="7">
    <location>
        <begin position="147"/>
        <end position="148"/>
    </location>
    <ligand>
        <name>ATP</name>
        <dbReference type="ChEBI" id="CHEBI:30616"/>
    </ligand>
</feature>
<name>A0AAV0TH93_HYABA</name>
<reference evidence="13" key="1">
    <citation type="submission" date="2022-12" db="EMBL/GenBank/DDBJ databases">
        <authorList>
            <person name="Webb A."/>
        </authorList>
    </citation>
    <scope>NUCLEOTIDE SEQUENCE</scope>
    <source>
        <strain evidence="13">Hp1</strain>
    </source>
</reference>
<gene>
    <name evidence="13" type="ORF">HBR001_LOCUS2739</name>
</gene>